<evidence type="ECO:0000256" key="3">
    <source>
        <dbReference type="ARBA" id="ARBA00004337"/>
    </source>
</evidence>
<comment type="subcellular location">
    <subcellularLocation>
        <location evidence="2">Cytoplasmic vesicle</location>
        <location evidence="2">Phagosome membrane</location>
        <topology evidence="2">Multi-pass membrane protein</topology>
    </subcellularLocation>
    <subcellularLocation>
        <location evidence="3">Endosome membrane</location>
        <topology evidence="3">Multi-pass membrane protein</topology>
    </subcellularLocation>
    <subcellularLocation>
        <location evidence="1">Lysosome membrane</location>
        <topology evidence="1">Multi-pass membrane protein</topology>
    </subcellularLocation>
</comment>
<dbReference type="PANTHER" id="PTHR31525">
    <property type="entry name" value="HEME TRANSPORTER HRG1"/>
    <property type="match status" value="1"/>
</dbReference>
<evidence type="ECO:0000256" key="4">
    <source>
        <dbReference type="ARBA" id="ARBA00006203"/>
    </source>
</evidence>
<dbReference type="InterPro" id="IPR026218">
    <property type="entry name" value="HRG"/>
</dbReference>
<evidence type="ECO:0000256" key="7">
    <source>
        <dbReference type="ARBA" id="ARBA00022753"/>
    </source>
</evidence>
<dbReference type="EMBL" id="JAIPUX010000439">
    <property type="protein sequence ID" value="KAH0628983.1"/>
    <property type="molecule type" value="Genomic_DNA"/>
</dbReference>
<keyword evidence="10" id="KW-0458">Lysosome</keyword>
<gene>
    <name evidence="12" type="ORF">JD844_010683</name>
</gene>
<evidence type="ECO:0000256" key="11">
    <source>
        <dbReference type="ARBA" id="ARBA00035075"/>
    </source>
</evidence>
<keyword evidence="7" id="KW-0967">Endosome</keyword>
<dbReference type="Pfam" id="PF16954">
    <property type="entry name" value="HRG"/>
    <property type="match status" value="1"/>
</dbReference>
<reference evidence="12 13" key="1">
    <citation type="journal article" date="2022" name="Gigascience">
        <title>A chromosome-level genome assembly and annotation of the desert horned lizard, Phrynosoma platyrhinos, provides insight into chromosomal rearrangements among reptiles.</title>
        <authorList>
            <person name="Koochekian N."/>
            <person name="Ascanio A."/>
            <person name="Farleigh K."/>
            <person name="Card D.C."/>
            <person name="Schield D.R."/>
            <person name="Castoe T.A."/>
            <person name="Jezkova T."/>
        </authorList>
    </citation>
    <scope>NUCLEOTIDE SEQUENCE [LARGE SCALE GENOMIC DNA]</scope>
    <source>
        <strain evidence="12">NK-2021</strain>
    </source>
</reference>
<protein>
    <submittedName>
        <fullName evidence="12">Uncharacterized protein</fullName>
    </submittedName>
</protein>
<evidence type="ECO:0000256" key="8">
    <source>
        <dbReference type="ARBA" id="ARBA00022989"/>
    </source>
</evidence>
<keyword evidence="6" id="KW-0812">Transmembrane</keyword>
<dbReference type="Proteomes" id="UP000826234">
    <property type="component" value="Unassembled WGS sequence"/>
</dbReference>
<evidence type="ECO:0000256" key="2">
    <source>
        <dbReference type="ARBA" id="ARBA00004265"/>
    </source>
</evidence>
<proteinExistence type="inferred from homology"/>
<dbReference type="PANTHER" id="PTHR31525:SF1">
    <property type="entry name" value="HEME TRANSPORTER HRG1"/>
    <property type="match status" value="1"/>
</dbReference>
<evidence type="ECO:0000256" key="5">
    <source>
        <dbReference type="ARBA" id="ARBA00022448"/>
    </source>
</evidence>
<accession>A0ABQ7TH78</accession>
<comment type="caution">
    <text evidence="12">The sequence shown here is derived from an EMBL/GenBank/DDBJ whole genome shotgun (WGS) entry which is preliminary data.</text>
</comment>
<keyword evidence="13" id="KW-1185">Reference proteome</keyword>
<evidence type="ECO:0000313" key="12">
    <source>
        <dbReference type="EMBL" id="KAH0628983.1"/>
    </source>
</evidence>
<comment type="catalytic activity">
    <reaction evidence="11">
        <text>heme b(in) = heme b(out)</text>
        <dbReference type="Rhea" id="RHEA:75443"/>
        <dbReference type="ChEBI" id="CHEBI:60344"/>
    </reaction>
</comment>
<evidence type="ECO:0000256" key="6">
    <source>
        <dbReference type="ARBA" id="ARBA00022692"/>
    </source>
</evidence>
<sequence>MIFLPLSSLLFSPPQPNRCAGTLGPDHPCHVCTGLLEDLAERVEVLPLCGSSLWHSLCGGLLHISGPGHHATPVRGDALMDPKSYYLSCVWSVISFKWAFLLSLYSHRYRNEFADISILSDF</sequence>
<evidence type="ECO:0000256" key="1">
    <source>
        <dbReference type="ARBA" id="ARBA00004155"/>
    </source>
</evidence>
<evidence type="ECO:0000256" key="10">
    <source>
        <dbReference type="ARBA" id="ARBA00023228"/>
    </source>
</evidence>
<keyword evidence="9" id="KW-0472">Membrane</keyword>
<comment type="similarity">
    <text evidence="4">Belongs to the HRG family.</text>
</comment>
<dbReference type="PRINTS" id="PR02095">
    <property type="entry name" value="TRNSPORTRHRG"/>
</dbReference>
<organism evidence="12 13">
    <name type="scientific">Phrynosoma platyrhinos</name>
    <name type="common">Desert horned lizard</name>
    <dbReference type="NCBI Taxonomy" id="52577"/>
    <lineage>
        <taxon>Eukaryota</taxon>
        <taxon>Metazoa</taxon>
        <taxon>Chordata</taxon>
        <taxon>Craniata</taxon>
        <taxon>Vertebrata</taxon>
        <taxon>Euteleostomi</taxon>
        <taxon>Lepidosauria</taxon>
        <taxon>Squamata</taxon>
        <taxon>Bifurcata</taxon>
        <taxon>Unidentata</taxon>
        <taxon>Episquamata</taxon>
        <taxon>Toxicofera</taxon>
        <taxon>Iguania</taxon>
        <taxon>Phrynosomatidae</taxon>
        <taxon>Phrynosomatinae</taxon>
        <taxon>Phrynosoma</taxon>
    </lineage>
</organism>
<evidence type="ECO:0000313" key="13">
    <source>
        <dbReference type="Proteomes" id="UP000826234"/>
    </source>
</evidence>
<keyword evidence="5" id="KW-0813">Transport</keyword>
<name>A0ABQ7TH78_PHRPL</name>
<evidence type="ECO:0000256" key="9">
    <source>
        <dbReference type="ARBA" id="ARBA00023136"/>
    </source>
</evidence>
<keyword evidence="8" id="KW-1133">Transmembrane helix</keyword>